<keyword evidence="1" id="KW-1133">Transmembrane helix</keyword>
<dbReference type="Gramene" id="OB12G14860.1">
    <property type="protein sequence ID" value="OB12G14860.1"/>
    <property type="gene ID" value="OB12G14860"/>
</dbReference>
<dbReference type="InterPro" id="IPR025315">
    <property type="entry name" value="DUF4220"/>
</dbReference>
<evidence type="ECO:0000313" key="3">
    <source>
        <dbReference type="EnsemblPlants" id="OB12G14860.1"/>
    </source>
</evidence>
<dbReference type="EnsemblPlants" id="OB12G14860.1">
    <property type="protein sequence ID" value="OB12G14860.1"/>
    <property type="gene ID" value="OB12G14860"/>
</dbReference>
<sequence length="718" mass="80599">MELALRMSVRNATRAATTWAASPVGRLVRIEVLVTISCCLLAVLVLLGSGRRATRSGAFRLAVWCALMLSYPAISYTIGLMQSAFVRNELIVVWGCFLLLLLGCADGIAAYSLNDSDQQARTILNQILQLVYVLFLLVSYVGALPLQLKVLLLLLWALSAIKLGMRVRSFLSAGRDSVLTVENKLIADYMSREHVYSGRNYDASTMKGYKYVVVGEADQKDGNGDYHPIDQSNLDRTIVTLEKVWECQGRLLSSNSDEAAASRLKDLCLSFAMFKLLRRRLGGYPLSEASFNKTRDFVKVGLLAAADGHERMYRVIEVELGFLFDFYYARYRSPRETLIPDTILFAAVLVASLCTLFSPAVLSHRARGNSVATGFDIWLTRIVIALFVMLESFQYLTLVFSDWHKVKMLCRYVREPSWWQTHPGLERALKLMCRVRLIRYWNNSVGQYSLLVACLPTAGGGRGLPLPKPMARFLVQSRMTHHRKLPEEVKHAVYLFLRSGLARVCHGEHALEKNGAPGVLYPRPIRQQERSAVQLILIWHIATELYDSKSQRAAPPPADRSVRQDHLVATTLSSYCAYLVSSAPELLPEHSYDTQLLLEGVQRRARESLQGCRSRDDMYDKLPAVPDSHPIDGHKDILVEGRRLCEELHKMPATMKKWKLLAELWVELLLSVAPSDNAAGHVKMLANGGELITHLWALLTHAGVVEKRVGIQNTSYPV</sequence>
<evidence type="ECO:0000259" key="2">
    <source>
        <dbReference type="Pfam" id="PF13968"/>
    </source>
</evidence>
<evidence type="ECO:0000313" key="4">
    <source>
        <dbReference type="Proteomes" id="UP000006038"/>
    </source>
</evidence>
<dbReference type="Pfam" id="PF04578">
    <property type="entry name" value="DUF594"/>
    <property type="match status" value="1"/>
</dbReference>
<dbReference type="HOGENOM" id="CLU_008762_1_1_1"/>
<accession>J3NBX8</accession>
<feature type="transmembrane region" description="Helical" evidence="1">
    <location>
        <begin position="27"/>
        <end position="49"/>
    </location>
</feature>
<dbReference type="eggNOG" id="ENOG502QSWW">
    <property type="taxonomic scope" value="Eukaryota"/>
</dbReference>
<dbReference type="Proteomes" id="UP000006038">
    <property type="component" value="Chromosome 12"/>
</dbReference>
<keyword evidence="4" id="KW-1185">Reference proteome</keyword>
<dbReference type="InterPro" id="IPR007658">
    <property type="entry name" value="DUF594"/>
</dbReference>
<organism evidence="3">
    <name type="scientific">Oryza brachyantha</name>
    <name type="common">malo sina</name>
    <dbReference type="NCBI Taxonomy" id="4533"/>
    <lineage>
        <taxon>Eukaryota</taxon>
        <taxon>Viridiplantae</taxon>
        <taxon>Streptophyta</taxon>
        <taxon>Embryophyta</taxon>
        <taxon>Tracheophyta</taxon>
        <taxon>Spermatophyta</taxon>
        <taxon>Magnoliopsida</taxon>
        <taxon>Liliopsida</taxon>
        <taxon>Poales</taxon>
        <taxon>Poaceae</taxon>
        <taxon>BOP clade</taxon>
        <taxon>Oryzoideae</taxon>
        <taxon>Oryzeae</taxon>
        <taxon>Oryzinae</taxon>
        <taxon>Oryza</taxon>
    </lineage>
</organism>
<keyword evidence="1" id="KW-0812">Transmembrane</keyword>
<feature type="transmembrane region" description="Helical" evidence="1">
    <location>
        <begin position="91"/>
        <end position="111"/>
    </location>
</feature>
<reference evidence="3" key="1">
    <citation type="journal article" date="2013" name="Nat. Commun.">
        <title>Whole-genome sequencing of Oryza brachyantha reveals mechanisms underlying Oryza genome evolution.</title>
        <authorList>
            <person name="Chen J."/>
            <person name="Huang Q."/>
            <person name="Gao D."/>
            <person name="Wang J."/>
            <person name="Lang Y."/>
            <person name="Liu T."/>
            <person name="Li B."/>
            <person name="Bai Z."/>
            <person name="Luis Goicoechea J."/>
            <person name="Liang C."/>
            <person name="Chen C."/>
            <person name="Zhang W."/>
            <person name="Sun S."/>
            <person name="Liao Y."/>
            <person name="Zhang X."/>
            <person name="Yang L."/>
            <person name="Song C."/>
            <person name="Wang M."/>
            <person name="Shi J."/>
            <person name="Liu G."/>
            <person name="Liu J."/>
            <person name="Zhou H."/>
            <person name="Zhou W."/>
            <person name="Yu Q."/>
            <person name="An N."/>
            <person name="Chen Y."/>
            <person name="Cai Q."/>
            <person name="Wang B."/>
            <person name="Liu B."/>
            <person name="Min J."/>
            <person name="Huang Y."/>
            <person name="Wu H."/>
            <person name="Li Z."/>
            <person name="Zhang Y."/>
            <person name="Yin Y."/>
            <person name="Song W."/>
            <person name="Jiang J."/>
            <person name="Jackson S.A."/>
            <person name="Wing R.A."/>
            <person name="Wang J."/>
            <person name="Chen M."/>
        </authorList>
    </citation>
    <scope>NUCLEOTIDE SEQUENCE [LARGE SCALE GENOMIC DNA]</scope>
    <source>
        <strain evidence="3">cv. IRGC 101232</strain>
    </source>
</reference>
<reference evidence="3" key="2">
    <citation type="submission" date="2013-04" db="UniProtKB">
        <authorList>
            <consortium name="EnsemblPlants"/>
        </authorList>
    </citation>
    <scope>IDENTIFICATION</scope>
</reference>
<feature type="transmembrane region" description="Helical" evidence="1">
    <location>
        <begin position="382"/>
        <end position="401"/>
    </location>
</feature>
<protein>
    <recommendedName>
        <fullName evidence="2">DUF4220 domain-containing protein</fullName>
    </recommendedName>
</protein>
<feature type="transmembrane region" description="Helical" evidence="1">
    <location>
        <begin position="342"/>
        <end position="362"/>
    </location>
</feature>
<name>J3NBX8_ORYBR</name>
<proteinExistence type="predicted"/>
<evidence type="ECO:0000256" key="1">
    <source>
        <dbReference type="SAM" id="Phobius"/>
    </source>
</evidence>
<keyword evidence="1" id="KW-0472">Membrane</keyword>
<feature type="domain" description="DUF4220" evidence="2">
    <location>
        <begin position="64"/>
        <end position="451"/>
    </location>
</feature>
<dbReference type="Pfam" id="PF13968">
    <property type="entry name" value="DUF4220"/>
    <property type="match status" value="1"/>
</dbReference>
<feature type="transmembrane region" description="Helical" evidence="1">
    <location>
        <begin position="61"/>
        <end position="85"/>
    </location>
</feature>
<dbReference type="AlphaFoldDB" id="J3NBX8"/>
<dbReference type="OMA" id="YYARYRS"/>
<dbReference type="PANTHER" id="PTHR31325">
    <property type="entry name" value="OS01G0798800 PROTEIN-RELATED"/>
    <property type="match status" value="1"/>
</dbReference>
<gene>
    <name evidence="3" type="primary">LOC121055973</name>
</gene>